<evidence type="ECO:0000256" key="8">
    <source>
        <dbReference type="ARBA" id="ARBA00023004"/>
    </source>
</evidence>
<dbReference type="GO" id="GO:0050660">
    <property type="term" value="F:flavin adenine dinucleotide binding"/>
    <property type="evidence" value="ECO:0007669"/>
    <property type="project" value="InterPro"/>
</dbReference>
<evidence type="ECO:0000256" key="10">
    <source>
        <dbReference type="ARBA" id="ARBA00034078"/>
    </source>
</evidence>
<feature type="domain" description="FAD-binding FR-type" evidence="13">
    <location>
        <begin position="15"/>
        <end position="115"/>
    </location>
</feature>
<dbReference type="GO" id="GO:0046872">
    <property type="term" value="F:metal ion binding"/>
    <property type="evidence" value="ECO:0007669"/>
    <property type="project" value="UniProtKB-KW"/>
</dbReference>
<organism evidence="14 15">
    <name type="scientific">Chthonomonas calidirosea (strain DSM 23976 / ICMP 18418 / T49)</name>
    <dbReference type="NCBI Taxonomy" id="1303518"/>
    <lineage>
        <taxon>Bacteria</taxon>
        <taxon>Bacillati</taxon>
        <taxon>Armatimonadota</taxon>
        <taxon>Chthonomonadia</taxon>
        <taxon>Chthonomonadales</taxon>
        <taxon>Chthonomonadaceae</taxon>
        <taxon>Chthonomonas</taxon>
    </lineage>
</organism>
<dbReference type="InterPro" id="IPR017927">
    <property type="entry name" value="FAD-bd_FR_type"/>
</dbReference>
<dbReference type="GO" id="GO:0016491">
    <property type="term" value="F:oxidoreductase activity"/>
    <property type="evidence" value="ECO:0007669"/>
    <property type="project" value="InterPro"/>
</dbReference>
<dbReference type="Gene3D" id="3.40.50.80">
    <property type="entry name" value="Nucleotide-binding domain of ferredoxin-NADP reductase (FNR) module"/>
    <property type="match status" value="1"/>
</dbReference>
<feature type="binding site" evidence="12">
    <location>
        <position position="250"/>
    </location>
    <ligand>
        <name>[2Fe-2S] cluster</name>
        <dbReference type="ChEBI" id="CHEBI:190135"/>
    </ligand>
</feature>
<feature type="binding site" evidence="11">
    <location>
        <begin position="66"/>
        <end position="69"/>
    </location>
    <ligand>
        <name>FAD</name>
        <dbReference type="ChEBI" id="CHEBI:57692"/>
    </ligand>
</feature>
<evidence type="ECO:0000259" key="13">
    <source>
        <dbReference type="PROSITE" id="PS51384"/>
    </source>
</evidence>
<feature type="binding site" evidence="12">
    <location>
        <position position="245"/>
    </location>
    <ligand>
        <name>[2Fe-2S] cluster</name>
        <dbReference type="ChEBI" id="CHEBI:190135"/>
    </ligand>
</feature>
<dbReference type="Proteomes" id="UP000014227">
    <property type="component" value="Chromosome I"/>
</dbReference>
<dbReference type="HOGENOM" id="CLU_003827_1_2_0"/>
<dbReference type="InterPro" id="IPR017938">
    <property type="entry name" value="Riboflavin_synthase-like_b-brl"/>
</dbReference>
<dbReference type="InParanoid" id="S0EWS2"/>
<comment type="cofactor">
    <cofactor evidence="10">
        <name>[2Fe-2S] cluster</name>
        <dbReference type="ChEBI" id="CHEBI:190135"/>
    </cofactor>
</comment>
<keyword evidence="8 12" id="KW-0408">Iron</keyword>
<keyword evidence="6 11" id="KW-0274">FAD</keyword>
<evidence type="ECO:0000256" key="11">
    <source>
        <dbReference type="PIRSR" id="PIRSR006816-1"/>
    </source>
</evidence>
<dbReference type="PANTHER" id="PTHR43513:SF3">
    <property type="entry name" value="DIHYDROOROTATE DEHYDROGENASE B (NAD(+)), ELECTRON TRANSFER SUBUNIT-RELATED"/>
    <property type="match status" value="1"/>
</dbReference>
<dbReference type="PIRSF" id="PIRSF006816">
    <property type="entry name" value="Cyc3_hyd_g"/>
    <property type="match status" value="1"/>
</dbReference>
<evidence type="ECO:0000313" key="14">
    <source>
        <dbReference type="EMBL" id="CCW34198.1"/>
    </source>
</evidence>
<dbReference type="InterPro" id="IPR050353">
    <property type="entry name" value="PyrK_electron_transfer"/>
</dbReference>
<sequence length="282" mass="31410">MYSTQESAIVPPLARQEIMAKIVTKRRIAQNVFEMVFHAPSIAHTAQAGQYVEILYGQDYAPLLRRPFSIYRVDRAQETFSILFLARGSFTSGLSQKRRGSFISIIGPLGRPFQWDTVQPRQHILVAGGIGAPPLYFLAETLHNARAYRDVGDIVVLNGARTRSLLIGIVEFSRLNVHLYTMTDDGTHGEKGLVTDRLRFLLEQPCHLPRTLYACGPNPMLKTVATIANEFRVPCQVSVETSMPCGIGFCNGCVVAQNTPQGTHYVRACWEGPVFDANTLVW</sequence>
<dbReference type="InterPro" id="IPR037117">
    <property type="entry name" value="Dihydroorotate_DH_ele_sf"/>
</dbReference>
<evidence type="ECO:0000256" key="6">
    <source>
        <dbReference type="ARBA" id="ARBA00022827"/>
    </source>
</evidence>
<evidence type="ECO:0000256" key="2">
    <source>
        <dbReference type="ARBA" id="ARBA00022448"/>
    </source>
</evidence>
<dbReference type="InterPro" id="IPR019480">
    <property type="entry name" value="Dihydroorotate_DH_Fe-S-bd"/>
</dbReference>
<proteinExistence type="inferred from homology"/>
<dbReference type="PRINTS" id="PR00409">
    <property type="entry name" value="PHDIOXRDTASE"/>
</dbReference>
<evidence type="ECO:0000313" key="15">
    <source>
        <dbReference type="Proteomes" id="UP000014227"/>
    </source>
</evidence>
<evidence type="ECO:0000256" key="7">
    <source>
        <dbReference type="ARBA" id="ARBA00022982"/>
    </source>
</evidence>
<keyword evidence="3 11" id="KW-0285">Flavoprotein</keyword>
<accession>S0EWS2</accession>
<dbReference type="InterPro" id="IPR012165">
    <property type="entry name" value="Cyt_c3_hydrogenase_gsu"/>
</dbReference>
<evidence type="ECO:0000256" key="3">
    <source>
        <dbReference type="ARBA" id="ARBA00022630"/>
    </source>
</evidence>
<dbReference type="Pfam" id="PF00175">
    <property type="entry name" value="NAD_binding_1"/>
    <property type="match status" value="1"/>
</dbReference>
<dbReference type="PANTHER" id="PTHR43513">
    <property type="entry name" value="DIHYDROOROTATE DEHYDROGENASE B (NAD(+)), ELECTRON TRANSFER SUBUNIT"/>
    <property type="match status" value="1"/>
</dbReference>
<name>S0EWS2_CHTCT</name>
<evidence type="ECO:0000256" key="4">
    <source>
        <dbReference type="ARBA" id="ARBA00022714"/>
    </source>
</evidence>
<dbReference type="InterPro" id="IPR001433">
    <property type="entry name" value="OxRdtase_FAD/NAD-bd"/>
</dbReference>
<feature type="binding site" evidence="12">
    <location>
        <position position="269"/>
    </location>
    <ligand>
        <name>[2Fe-2S] cluster</name>
        <dbReference type="ChEBI" id="CHEBI:190135"/>
    </ligand>
</feature>
<evidence type="ECO:0000256" key="12">
    <source>
        <dbReference type="PIRSR" id="PIRSR006816-2"/>
    </source>
</evidence>
<evidence type="ECO:0000256" key="5">
    <source>
        <dbReference type="ARBA" id="ARBA00022723"/>
    </source>
</evidence>
<feature type="binding site" evidence="12">
    <location>
        <position position="253"/>
    </location>
    <ligand>
        <name>[2Fe-2S] cluster</name>
        <dbReference type="ChEBI" id="CHEBI:190135"/>
    </ligand>
</feature>
<dbReference type="Pfam" id="PF10418">
    <property type="entry name" value="DHODB_Fe-S_bind"/>
    <property type="match status" value="1"/>
</dbReference>
<dbReference type="PROSITE" id="PS51384">
    <property type="entry name" value="FAD_FR"/>
    <property type="match status" value="1"/>
</dbReference>
<dbReference type="FunCoup" id="S0EWS2">
    <property type="interactions" value="265"/>
</dbReference>
<dbReference type="eggNOG" id="COG0543">
    <property type="taxonomic scope" value="Bacteria"/>
</dbReference>
<dbReference type="EMBL" id="HF951689">
    <property type="protein sequence ID" value="CCW34198.1"/>
    <property type="molecule type" value="Genomic_DNA"/>
</dbReference>
<keyword evidence="2" id="KW-0813">Transport</keyword>
<comment type="similarity">
    <text evidence="1">Belongs to the PyrK family.</text>
</comment>
<keyword evidence="15" id="KW-1185">Reference proteome</keyword>
<evidence type="ECO:0000256" key="9">
    <source>
        <dbReference type="ARBA" id="ARBA00023014"/>
    </source>
</evidence>
<keyword evidence="7" id="KW-0249">Electron transport</keyword>
<keyword evidence="9 12" id="KW-0411">Iron-sulfur</keyword>
<dbReference type="RefSeq" id="WP_016481761.1">
    <property type="nucleotide sequence ID" value="NC_021487.1"/>
</dbReference>
<dbReference type="SUPFAM" id="SSF52343">
    <property type="entry name" value="Ferredoxin reductase-like, C-terminal NADP-linked domain"/>
    <property type="match status" value="1"/>
</dbReference>
<keyword evidence="4 12" id="KW-0001">2Fe-2S</keyword>
<dbReference type="GO" id="GO:0051537">
    <property type="term" value="F:2 iron, 2 sulfur cluster binding"/>
    <property type="evidence" value="ECO:0007669"/>
    <property type="project" value="UniProtKB-KW"/>
</dbReference>
<dbReference type="PATRIC" id="fig|1303518.3.peg.368"/>
<dbReference type="STRING" id="454171.CP488_00796"/>
<dbReference type="Gene3D" id="2.40.30.10">
    <property type="entry name" value="Translation factors"/>
    <property type="match status" value="1"/>
</dbReference>
<dbReference type="InterPro" id="IPR039261">
    <property type="entry name" value="FNR_nucleotide-bd"/>
</dbReference>
<dbReference type="GO" id="GO:0006221">
    <property type="term" value="P:pyrimidine nucleotide biosynthetic process"/>
    <property type="evidence" value="ECO:0007669"/>
    <property type="project" value="InterPro"/>
</dbReference>
<gene>
    <name evidence="14" type="ORF">CCALI_00361</name>
</gene>
<protein>
    <submittedName>
        <fullName evidence="14">Dihydroorotate oxidase B, electron transfer subunit</fullName>
    </submittedName>
</protein>
<dbReference type="CDD" id="cd06218">
    <property type="entry name" value="DHOD_e_trans"/>
    <property type="match status" value="1"/>
</dbReference>
<comment type="cofactor">
    <cofactor evidence="11">
        <name>FAD</name>
        <dbReference type="ChEBI" id="CHEBI:57692"/>
    </cofactor>
    <text evidence="11">Binds 1 FAD per subunit.</text>
</comment>
<reference evidence="15" key="1">
    <citation type="submission" date="2013-03" db="EMBL/GenBank/DDBJ databases">
        <title>Genome sequence of Chthonomonas calidirosea, the first sequenced genome from the Armatimonadetes phylum (formally candidate division OP10).</title>
        <authorList>
            <person name="Lee K.C.Y."/>
            <person name="Morgan X.C."/>
            <person name="Dunfield P.F."/>
            <person name="Tamas I."/>
            <person name="Houghton K.M."/>
            <person name="Vyssotski M."/>
            <person name="Ryan J.L.J."/>
            <person name="Lagutin K."/>
            <person name="McDonald I.R."/>
            <person name="Stott M.B."/>
        </authorList>
    </citation>
    <scope>NUCLEOTIDE SEQUENCE [LARGE SCALE GENOMIC DNA]</scope>
    <source>
        <strain evidence="15">DSM 23976 / ICMP 18418 / T49</strain>
    </source>
</reference>
<dbReference type="SUPFAM" id="SSF63380">
    <property type="entry name" value="Riboflavin synthase domain-like"/>
    <property type="match status" value="1"/>
</dbReference>
<comment type="cofactor">
    <cofactor evidence="12">
        <name>[2Fe-2S] cluster</name>
        <dbReference type="ChEBI" id="CHEBI:190135"/>
    </cofactor>
    <text evidence="12">Binds 1 [2Fe-2S] cluster per subunit.</text>
</comment>
<dbReference type="OrthoDB" id="9796486at2"/>
<keyword evidence="5 12" id="KW-0479">Metal-binding</keyword>
<evidence type="ECO:0000256" key="1">
    <source>
        <dbReference type="ARBA" id="ARBA00006422"/>
    </source>
</evidence>
<dbReference type="AlphaFoldDB" id="S0EWS2"/>
<dbReference type="Gene3D" id="2.10.240.10">
    <property type="entry name" value="Dihydroorotate dehydrogenase, electron transfer subunit"/>
    <property type="match status" value="1"/>
</dbReference>
<dbReference type="KEGG" id="ccz:CCALI_00361"/>